<evidence type="ECO:0008006" key="4">
    <source>
        <dbReference type="Google" id="ProtNLM"/>
    </source>
</evidence>
<sequence length="734" mass="80375">MQHFVGDYLGGPGTGALGGPPTQHNYKRAVYRPPPKEFTVQVLQPTKFGSGYCYGMRIAALQVERPDSHSTVSGGSSSSFSEYEVWRRWEDCLWFQEILETEYALMARQKRARLAAGKGVKKNGVYVHSDQAASFESLPPGPDVNMIAKDIHDIVPRLTKKGTLFRASQATIEQRGREFEALINTLFHDDVPMLLKELRDSRLFRDFFGYWRRDLDHDRKRGKMRPSTGSNNANGTASARQSVASSAFSMYFSASNISLQLPGAFADLPPSPAVPSYQSSSRPSSMVRESTSRRDSAGKSPAQYAASDSSASSASLPSISRSPRSATSAPHDLTFFVSERGSLALAFPGEESPIDYSSVPHSAPPRVQPTPWAEESPCPFPSEEHGRLDDEEVYLSDGSNAWPDVPSLDFHHSLQALPEDSEFVPATSLTPRQEIEELPRVPVRRQRNNSCPDRANRNCVVFSPDAPRSAGPTSGGLEAIHGLEVDTDPRHSGQVRSDRAQSEFSRDPQTPTTATDSSRAPSSLFSSFSTDVSRRSSWRTSMASVVSESSFGPSFTSSFTNGSCADFSRPRIASPESVYSDDAESSGVAAAADELGGGDDEDGRETALGYHQQPQHFGHQHRESVTTIGSMLSDFSIDSSMLPRSLTPPLDGYSLRRSLSAGSRRAPSIMSGTGLGLPGSEELWYEQQQEFIDAYFYGEWPDPVFSSSLRLHCSLRPSRILPPSPPSNQRLAWT</sequence>
<feature type="compositionally biased region" description="Low complexity" evidence="1">
    <location>
        <begin position="276"/>
        <end position="289"/>
    </location>
</feature>
<comment type="caution">
    <text evidence="2">The sequence shown here is derived from an EMBL/GenBank/DDBJ whole genome shotgun (WGS) entry which is preliminary data.</text>
</comment>
<feature type="region of interest" description="Disordered" evidence="1">
    <location>
        <begin position="443"/>
        <end position="539"/>
    </location>
</feature>
<feature type="compositionally biased region" description="Basic and acidic residues" evidence="1">
    <location>
        <begin position="481"/>
        <end position="506"/>
    </location>
</feature>
<dbReference type="HOGENOM" id="CLU_021425_0_0_1"/>
<feature type="compositionally biased region" description="Low complexity" evidence="1">
    <location>
        <begin position="517"/>
        <end position="531"/>
    </location>
</feature>
<gene>
    <name evidence="2" type="ORF">BN946_scf184754.g6</name>
</gene>
<evidence type="ECO:0000256" key="1">
    <source>
        <dbReference type="SAM" id="MobiDB-lite"/>
    </source>
</evidence>
<dbReference type="OrthoDB" id="3244370at2759"/>
<accession>A0A060S273</accession>
<protein>
    <recommendedName>
        <fullName evidence="4">PX domain-containing protein</fullName>
    </recommendedName>
</protein>
<feature type="compositionally biased region" description="Low complexity" evidence="1">
    <location>
        <begin position="300"/>
        <end position="326"/>
    </location>
</feature>
<feature type="region of interest" description="Disordered" evidence="1">
    <location>
        <begin position="271"/>
        <end position="328"/>
    </location>
</feature>
<dbReference type="InterPro" id="IPR036871">
    <property type="entry name" value="PX_dom_sf"/>
</dbReference>
<feature type="region of interest" description="Disordered" evidence="1">
    <location>
        <begin position="576"/>
        <end position="606"/>
    </location>
</feature>
<evidence type="ECO:0000313" key="3">
    <source>
        <dbReference type="Proteomes" id="UP000029665"/>
    </source>
</evidence>
<keyword evidence="3" id="KW-1185">Reference proteome</keyword>
<feature type="compositionally biased region" description="Polar residues" evidence="1">
    <location>
        <begin position="507"/>
        <end position="516"/>
    </location>
</feature>
<dbReference type="AlphaFoldDB" id="A0A060S273"/>
<dbReference type="GO" id="GO:0035091">
    <property type="term" value="F:phosphatidylinositol binding"/>
    <property type="evidence" value="ECO:0007669"/>
    <property type="project" value="InterPro"/>
</dbReference>
<dbReference type="Proteomes" id="UP000029665">
    <property type="component" value="Unassembled WGS sequence"/>
</dbReference>
<reference evidence="2" key="1">
    <citation type="submission" date="2014-01" db="EMBL/GenBank/DDBJ databases">
        <title>The genome of the white-rot fungus Pycnoporus cinnabarinus: a basidiomycete model with a versatile arsenal for lignocellulosic biomass breakdown.</title>
        <authorList>
            <person name="Levasseur A."/>
            <person name="Lomascolo A."/>
            <person name="Ruiz-Duenas F.J."/>
            <person name="Uzan E."/>
            <person name="Piumi F."/>
            <person name="Kues U."/>
            <person name="Ram A.F.J."/>
            <person name="Murat C."/>
            <person name="Haon M."/>
            <person name="Benoit I."/>
            <person name="Arfi Y."/>
            <person name="Chevret D."/>
            <person name="Drula E."/>
            <person name="Kwon M.J."/>
            <person name="Gouret P."/>
            <person name="Lesage-Meessen L."/>
            <person name="Lombard V."/>
            <person name="Mariette J."/>
            <person name="Noirot C."/>
            <person name="Park J."/>
            <person name="Patyshakuliyeva A."/>
            <person name="Wieneger R.A.B."/>
            <person name="Wosten H.A.B."/>
            <person name="Martin F."/>
            <person name="Coutinho P.M."/>
            <person name="de Vries R."/>
            <person name="Martinez A.T."/>
            <person name="Klopp C."/>
            <person name="Pontarotti P."/>
            <person name="Henrissat B."/>
            <person name="Record E."/>
        </authorList>
    </citation>
    <scope>NUCLEOTIDE SEQUENCE [LARGE SCALE GENOMIC DNA]</scope>
    <source>
        <strain evidence="2">BRFM137</strain>
    </source>
</reference>
<dbReference type="EMBL" id="CCBP010000018">
    <property type="protein sequence ID" value="CDO68472.1"/>
    <property type="molecule type" value="Genomic_DNA"/>
</dbReference>
<feature type="region of interest" description="Disordered" evidence="1">
    <location>
        <begin position="218"/>
        <end position="238"/>
    </location>
</feature>
<dbReference type="Gene3D" id="3.30.1520.10">
    <property type="entry name" value="Phox-like domain"/>
    <property type="match status" value="1"/>
</dbReference>
<proteinExistence type="predicted"/>
<organism evidence="2 3">
    <name type="scientific">Pycnoporus cinnabarinus</name>
    <name type="common">Cinnabar-red polypore</name>
    <name type="synonym">Trametes cinnabarina</name>
    <dbReference type="NCBI Taxonomy" id="5643"/>
    <lineage>
        <taxon>Eukaryota</taxon>
        <taxon>Fungi</taxon>
        <taxon>Dikarya</taxon>
        <taxon>Basidiomycota</taxon>
        <taxon>Agaricomycotina</taxon>
        <taxon>Agaricomycetes</taxon>
        <taxon>Polyporales</taxon>
        <taxon>Polyporaceae</taxon>
        <taxon>Trametes</taxon>
    </lineage>
</organism>
<name>A0A060S273_PYCCI</name>
<dbReference type="STRING" id="5643.A0A060S273"/>
<evidence type="ECO:0000313" key="2">
    <source>
        <dbReference type="EMBL" id="CDO68472.1"/>
    </source>
</evidence>
<feature type="compositionally biased region" description="Polar residues" evidence="1">
    <location>
        <begin position="227"/>
        <end position="238"/>
    </location>
</feature>